<evidence type="ECO:0000256" key="1">
    <source>
        <dbReference type="SAM" id="MobiDB-lite"/>
    </source>
</evidence>
<dbReference type="SUPFAM" id="SSF51735">
    <property type="entry name" value="NAD(P)-binding Rossmann-fold domains"/>
    <property type="match status" value="1"/>
</dbReference>
<dbReference type="AlphaFoldDB" id="A0A813HR48"/>
<organism evidence="3 4">
    <name type="scientific">Polarella glacialis</name>
    <name type="common">Dinoflagellate</name>
    <dbReference type="NCBI Taxonomy" id="89957"/>
    <lineage>
        <taxon>Eukaryota</taxon>
        <taxon>Sar</taxon>
        <taxon>Alveolata</taxon>
        <taxon>Dinophyceae</taxon>
        <taxon>Suessiales</taxon>
        <taxon>Suessiaceae</taxon>
        <taxon>Polarella</taxon>
    </lineage>
</organism>
<comment type="caution">
    <text evidence="3">The sequence shown here is derived from an EMBL/GenBank/DDBJ whole genome shotgun (WGS) entry which is preliminary data.</text>
</comment>
<dbReference type="InterPro" id="IPR036291">
    <property type="entry name" value="NAD(P)-bd_dom_sf"/>
</dbReference>
<feature type="domain" description="NAD(P)-binding" evidence="2">
    <location>
        <begin position="96"/>
        <end position="217"/>
    </location>
</feature>
<reference evidence="3" key="1">
    <citation type="submission" date="2021-02" db="EMBL/GenBank/DDBJ databases">
        <authorList>
            <person name="Dougan E. K."/>
            <person name="Rhodes N."/>
            <person name="Thang M."/>
            <person name="Chan C."/>
        </authorList>
    </citation>
    <scope>NUCLEOTIDE SEQUENCE</scope>
</reference>
<gene>
    <name evidence="3" type="ORF">PGLA2088_LOCUS2173</name>
</gene>
<dbReference type="Proteomes" id="UP000626109">
    <property type="component" value="Unassembled WGS sequence"/>
</dbReference>
<dbReference type="InterPro" id="IPR016040">
    <property type="entry name" value="NAD(P)-bd_dom"/>
</dbReference>
<evidence type="ECO:0000259" key="2">
    <source>
        <dbReference type="Pfam" id="PF13460"/>
    </source>
</evidence>
<proteinExistence type="predicted"/>
<evidence type="ECO:0000313" key="3">
    <source>
        <dbReference type="EMBL" id="CAE8640617.1"/>
    </source>
</evidence>
<dbReference type="EMBL" id="CAJNNW010001731">
    <property type="protein sequence ID" value="CAE8640617.1"/>
    <property type="molecule type" value="Genomic_DNA"/>
</dbReference>
<protein>
    <recommendedName>
        <fullName evidence="2">NAD(P)-binding domain-containing protein</fullName>
    </recommendedName>
</protein>
<feature type="region of interest" description="Disordered" evidence="1">
    <location>
        <begin position="406"/>
        <end position="426"/>
    </location>
</feature>
<dbReference type="Gene3D" id="3.40.50.720">
    <property type="entry name" value="NAD(P)-binding Rossmann-like Domain"/>
    <property type="match status" value="1"/>
</dbReference>
<accession>A0A813HR48</accession>
<dbReference type="Pfam" id="PF13460">
    <property type="entry name" value="NAD_binding_10"/>
    <property type="match status" value="1"/>
</dbReference>
<name>A0A813HR48_POLGL</name>
<evidence type="ECO:0000313" key="4">
    <source>
        <dbReference type="Proteomes" id="UP000626109"/>
    </source>
</evidence>
<sequence>MSLCSIKVNWSGPRGAGTVVMSVVKSVPFMTSVAQRGVTKLAAAFWVLGLTSAAGPGDSDNDAGSFVTLGGNPLVGSTDVCMLGMSGTASATCSIGAVAVAEMEQLLGRQVSVTVLSRSPEQVGRLYANVSLLTGIQGSIFEAEDVARACSGAQLAIFSSPYGVDTSGDMEAKSVQRILNGLEQAGVKKLLLTCAQVLTTTSDEGPVLQDRKIKDMLLQRVQTHAIEDYAIVQTCAWMETAFDNAAGMINNHGVFLGHDFPKPVCWTRSSDIGFVTGLLAAQMLKLPQQALSHHEYDVHDPSFYTSEQILATAALVKGAPIYGTGAWFYKLMVALQPVFEFFGFGRPVHLAKIFRHMLDYGYVPDLESSKANQQAVFDLGFKPSTLQEYFADILVKTGGNGTASHFHYSPASPVGNDDGNDDDDDL</sequence>